<evidence type="ECO:0000256" key="1">
    <source>
        <dbReference type="ARBA" id="ARBA00022490"/>
    </source>
</evidence>
<evidence type="ECO:0000256" key="3">
    <source>
        <dbReference type="ARBA" id="ARBA00022723"/>
    </source>
</evidence>
<dbReference type="GO" id="GO:0016779">
    <property type="term" value="F:nucleotidyltransferase activity"/>
    <property type="evidence" value="ECO:0007669"/>
    <property type="project" value="UniProtKB-ARBA"/>
</dbReference>
<organism evidence="9 10">
    <name type="scientific">Candidatus Planktophila vernalis</name>
    <dbReference type="NCBI Taxonomy" id="1884907"/>
    <lineage>
        <taxon>Bacteria</taxon>
        <taxon>Bacillati</taxon>
        <taxon>Actinomycetota</taxon>
        <taxon>Actinomycetes</taxon>
        <taxon>Candidatus Nanopelagicales</taxon>
        <taxon>Candidatus Nanopelagicaceae</taxon>
        <taxon>Candidatus Planktophila</taxon>
    </lineage>
</organism>
<proteinExistence type="predicted"/>
<keyword evidence="7" id="KW-0501">Molybdenum cofactor biosynthesis</keyword>
<dbReference type="Pfam" id="PF12804">
    <property type="entry name" value="NTP_transf_3"/>
    <property type="match status" value="1"/>
</dbReference>
<dbReference type="InterPro" id="IPR025877">
    <property type="entry name" value="MobA-like_NTP_Trfase"/>
</dbReference>
<evidence type="ECO:0000256" key="6">
    <source>
        <dbReference type="ARBA" id="ARBA00023134"/>
    </source>
</evidence>
<protein>
    <submittedName>
        <fullName evidence="9">Molybdopterin-guanine dinucleotide biosynthesis protein A</fullName>
    </submittedName>
</protein>
<keyword evidence="6" id="KW-0342">GTP-binding</keyword>
<keyword evidence="5" id="KW-0460">Magnesium</keyword>
<evidence type="ECO:0000256" key="4">
    <source>
        <dbReference type="ARBA" id="ARBA00022741"/>
    </source>
</evidence>
<dbReference type="GO" id="GO:0046872">
    <property type="term" value="F:metal ion binding"/>
    <property type="evidence" value="ECO:0007669"/>
    <property type="project" value="UniProtKB-KW"/>
</dbReference>
<dbReference type="AlphaFoldDB" id="A0A249KTW8"/>
<keyword evidence="4" id="KW-0547">Nucleotide-binding</keyword>
<keyword evidence="1" id="KW-0963">Cytoplasm</keyword>
<dbReference type="InterPro" id="IPR013482">
    <property type="entry name" value="Molybde_CF_guanTrfase"/>
</dbReference>
<dbReference type="RefSeq" id="WP_095686081.1">
    <property type="nucleotide sequence ID" value="NZ_CP016776.1"/>
</dbReference>
<evidence type="ECO:0000256" key="5">
    <source>
        <dbReference type="ARBA" id="ARBA00022842"/>
    </source>
</evidence>
<dbReference type="PANTHER" id="PTHR19136:SF81">
    <property type="entry name" value="MOLYBDENUM COFACTOR GUANYLYLTRANSFERASE"/>
    <property type="match status" value="1"/>
</dbReference>
<accession>A0A249KTW8</accession>
<feature type="domain" description="MobA-like NTP transferase" evidence="8">
    <location>
        <begin position="9"/>
        <end position="157"/>
    </location>
</feature>
<keyword evidence="2" id="KW-0808">Transferase</keyword>
<keyword evidence="10" id="KW-1185">Reference proteome</keyword>
<name>A0A249KTW8_9ACTN</name>
<dbReference type="KEGG" id="pvn:A7sIIA15_05025"/>
<dbReference type="EMBL" id="CP016776">
    <property type="protein sequence ID" value="ASY20216.1"/>
    <property type="molecule type" value="Genomic_DNA"/>
</dbReference>
<keyword evidence="3" id="KW-0479">Metal-binding</keyword>
<dbReference type="GO" id="GO:0006777">
    <property type="term" value="P:Mo-molybdopterin cofactor biosynthetic process"/>
    <property type="evidence" value="ECO:0007669"/>
    <property type="project" value="UniProtKB-KW"/>
</dbReference>
<evidence type="ECO:0000256" key="2">
    <source>
        <dbReference type="ARBA" id="ARBA00022679"/>
    </source>
</evidence>
<dbReference type="Proteomes" id="UP000217186">
    <property type="component" value="Chromosome"/>
</dbReference>
<evidence type="ECO:0000259" key="8">
    <source>
        <dbReference type="Pfam" id="PF12804"/>
    </source>
</evidence>
<dbReference type="Gene3D" id="3.90.550.10">
    <property type="entry name" value="Spore Coat Polysaccharide Biosynthesis Protein SpsA, Chain A"/>
    <property type="match status" value="1"/>
</dbReference>
<evidence type="ECO:0000256" key="7">
    <source>
        <dbReference type="ARBA" id="ARBA00023150"/>
    </source>
</evidence>
<dbReference type="SUPFAM" id="SSF53448">
    <property type="entry name" value="Nucleotide-diphospho-sugar transferases"/>
    <property type="match status" value="1"/>
</dbReference>
<dbReference type="PANTHER" id="PTHR19136">
    <property type="entry name" value="MOLYBDENUM COFACTOR GUANYLYLTRANSFERASE"/>
    <property type="match status" value="1"/>
</dbReference>
<dbReference type="InterPro" id="IPR029044">
    <property type="entry name" value="Nucleotide-diphossugar_trans"/>
</dbReference>
<dbReference type="CDD" id="cd02503">
    <property type="entry name" value="MobA"/>
    <property type="match status" value="1"/>
</dbReference>
<evidence type="ECO:0000313" key="10">
    <source>
        <dbReference type="Proteomes" id="UP000217186"/>
    </source>
</evidence>
<sequence length="194" mass="20607">MESKAGSIIVLSGGTSSRFGADKSQAILGHQQLIHHILASVPGEFEIIVVGADPLFTGAPYRCVQENPVGGGPVAGIAAALELCESEIVGVLATDMPFAAAHMIHLLSAMTSHDDALMYVDSQGFKQPLAALYRREALESALSKIGNPHGASMRTLISHLNVHEIQMSPEIEKAMIDVDTPHDLVVAMEYLAKI</sequence>
<dbReference type="OrthoDB" id="4408226at2"/>
<evidence type="ECO:0000313" key="9">
    <source>
        <dbReference type="EMBL" id="ASY20216.1"/>
    </source>
</evidence>
<dbReference type="GO" id="GO:0005525">
    <property type="term" value="F:GTP binding"/>
    <property type="evidence" value="ECO:0007669"/>
    <property type="project" value="UniProtKB-KW"/>
</dbReference>
<reference evidence="9 10" key="1">
    <citation type="submission" date="2016-07" db="EMBL/GenBank/DDBJ databases">
        <title>High microdiversification within the ubiquitous acI lineage of Actinobacteria.</title>
        <authorList>
            <person name="Neuenschwander S.M."/>
            <person name="Salcher M."/>
            <person name="Ghai R."/>
            <person name="Pernthaler J."/>
        </authorList>
    </citation>
    <scope>NUCLEOTIDE SEQUENCE [LARGE SCALE GENOMIC DNA]</scope>
    <source>
        <strain evidence="9">MMS-IIA-15</strain>
    </source>
</reference>
<gene>
    <name evidence="9" type="ORF">A7sIIA15_05025</name>
</gene>